<feature type="compositionally biased region" description="Polar residues" evidence="1">
    <location>
        <begin position="268"/>
        <end position="278"/>
    </location>
</feature>
<keyword evidence="3" id="KW-1185">Reference proteome</keyword>
<feature type="compositionally biased region" description="Polar residues" evidence="1">
    <location>
        <begin position="241"/>
        <end position="260"/>
    </location>
</feature>
<name>A0A517LAA5_9PEZI</name>
<evidence type="ECO:0000313" key="2">
    <source>
        <dbReference type="EMBL" id="QDS72554.1"/>
    </source>
</evidence>
<dbReference type="EMBL" id="CP042192">
    <property type="protein sequence ID" value="QDS72554.1"/>
    <property type="molecule type" value="Genomic_DNA"/>
</dbReference>
<sequence length="498" mass="56160">MSSNQVTELICIEVGPKRDAMIVELNWFCTLSENFSDTRFYGQYIEAMRQNKPIWLADTSVDAFVDFLTWLNPSRFHPTPEIPQRSFSMRMQIEFWIHAEKMNIPTWQNQIVDDITSCTNETWTQWPSTPTPTFMMWIYSVLRPGSTLRRMFIYYLARSMLPHTTWFGSEAGLPATLVGDVNYLLQTKRPMLQTVRDSSTWHVPTHHVVHEHRDRGSQMTRLVVRSLPRRKRRASASPSKVPQTSLSHKNNQYLSAQGQPLASRHRGFSSTPPYVTHQQMDDSKQSLSVPQRPLPYFMPTANTLPPRTELFPTHFQPPSFQPFNSDNLPPQEVLLGTFSRSENERFPFLPPLTPESFRFGPPEIFPTTPQGQLMPPPSPSLGGPLPIGTFQGTPPRPPMPFFNTGISPSGGTFSVMPPPQLPTPDGHVHLPPTEPAQAALTELLTPLQAFNNASFPPVGTFTVTQSLPPVTDGDVVPAETSESHESHYDASENTEMGE</sequence>
<dbReference type="AlphaFoldDB" id="A0A517LAA5"/>
<dbReference type="Proteomes" id="UP000316270">
    <property type="component" value="Chromosome 8"/>
</dbReference>
<protein>
    <submittedName>
        <fullName evidence="2">Uncharacterized protein</fullName>
    </submittedName>
</protein>
<feature type="region of interest" description="Disordered" evidence="1">
    <location>
        <begin position="226"/>
        <end position="287"/>
    </location>
</feature>
<organism evidence="2 3">
    <name type="scientific">Venturia effusa</name>
    <dbReference type="NCBI Taxonomy" id="50376"/>
    <lineage>
        <taxon>Eukaryota</taxon>
        <taxon>Fungi</taxon>
        <taxon>Dikarya</taxon>
        <taxon>Ascomycota</taxon>
        <taxon>Pezizomycotina</taxon>
        <taxon>Dothideomycetes</taxon>
        <taxon>Pleosporomycetidae</taxon>
        <taxon>Venturiales</taxon>
        <taxon>Venturiaceae</taxon>
        <taxon>Venturia</taxon>
    </lineage>
</organism>
<accession>A0A517LAA5</accession>
<proteinExistence type="predicted"/>
<evidence type="ECO:0000256" key="1">
    <source>
        <dbReference type="SAM" id="MobiDB-lite"/>
    </source>
</evidence>
<evidence type="ECO:0000313" key="3">
    <source>
        <dbReference type="Proteomes" id="UP000316270"/>
    </source>
</evidence>
<feature type="compositionally biased region" description="Basic and acidic residues" evidence="1">
    <location>
        <begin position="481"/>
        <end position="490"/>
    </location>
</feature>
<gene>
    <name evidence="2" type="ORF">FKW77_000533</name>
</gene>
<feature type="region of interest" description="Disordered" evidence="1">
    <location>
        <begin position="465"/>
        <end position="498"/>
    </location>
</feature>
<reference evidence="2 3" key="1">
    <citation type="submission" date="2019-07" db="EMBL/GenBank/DDBJ databases">
        <title>Finished genome of Venturia effusa.</title>
        <authorList>
            <person name="Young C.A."/>
            <person name="Cox M.P."/>
            <person name="Ganley A.R.D."/>
            <person name="David W.J."/>
        </authorList>
    </citation>
    <scope>NUCLEOTIDE SEQUENCE [LARGE SCALE GENOMIC DNA]</scope>
    <source>
        <strain evidence="3">albino</strain>
    </source>
</reference>